<protein>
    <submittedName>
        <fullName evidence="1">Uncharacterized protein</fullName>
    </submittedName>
</protein>
<comment type="caution">
    <text evidence="1">The sequence shown here is derived from an EMBL/GenBank/DDBJ whole genome shotgun (WGS) entry which is preliminary data.</text>
</comment>
<evidence type="ECO:0000313" key="2">
    <source>
        <dbReference type="Proteomes" id="UP000729402"/>
    </source>
</evidence>
<name>A0A8J5UXA0_ZIZPA</name>
<sequence>MASSLLAARVVTPPHASPARRRSPLLPFAALWCRRLDAGLAHHFGSTPARRLLPLCATPRRLRRFGAPGLRRGLGAALLRRGLGAALLRRGLGRWALHCCSRFALPKSRF</sequence>
<gene>
    <name evidence="1" type="ORF">GUJ93_ZPchr0008g13187</name>
</gene>
<accession>A0A8J5UXA0</accession>
<dbReference type="Proteomes" id="UP000729402">
    <property type="component" value="Unassembled WGS sequence"/>
</dbReference>
<organism evidence="1 2">
    <name type="scientific">Zizania palustris</name>
    <name type="common">Northern wild rice</name>
    <dbReference type="NCBI Taxonomy" id="103762"/>
    <lineage>
        <taxon>Eukaryota</taxon>
        <taxon>Viridiplantae</taxon>
        <taxon>Streptophyta</taxon>
        <taxon>Embryophyta</taxon>
        <taxon>Tracheophyta</taxon>
        <taxon>Spermatophyta</taxon>
        <taxon>Magnoliopsida</taxon>
        <taxon>Liliopsida</taxon>
        <taxon>Poales</taxon>
        <taxon>Poaceae</taxon>
        <taxon>BOP clade</taxon>
        <taxon>Oryzoideae</taxon>
        <taxon>Oryzeae</taxon>
        <taxon>Zizaniinae</taxon>
        <taxon>Zizania</taxon>
    </lineage>
</organism>
<proteinExistence type="predicted"/>
<keyword evidence="2" id="KW-1185">Reference proteome</keyword>
<evidence type="ECO:0000313" key="1">
    <source>
        <dbReference type="EMBL" id="KAG8048092.1"/>
    </source>
</evidence>
<reference evidence="1" key="2">
    <citation type="submission" date="2021-02" db="EMBL/GenBank/DDBJ databases">
        <authorList>
            <person name="Kimball J.A."/>
            <person name="Haas M.W."/>
            <person name="Macchietto M."/>
            <person name="Kono T."/>
            <person name="Duquette J."/>
            <person name="Shao M."/>
        </authorList>
    </citation>
    <scope>NUCLEOTIDE SEQUENCE</scope>
    <source>
        <tissue evidence="1">Fresh leaf tissue</tissue>
    </source>
</reference>
<dbReference type="EMBL" id="JAAALK010000290">
    <property type="protein sequence ID" value="KAG8048092.1"/>
    <property type="molecule type" value="Genomic_DNA"/>
</dbReference>
<reference evidence="1" key="1">
    <citation type="journal article" date="2021" name="bioRxiv">
        <title>Whole Genome Assembly and Annotation of Northern Wild Rice, Zizania palustris L., Supports a Whole Genome Duplication in the Zizania Genus.</title>
        <authorList>
            <person name="Haas M."/>
            <person name="Kono T."/>
            <person name="Macchietto M."/>
            <person name="Millas R."/>
            <person name="McGilp L."/>
            <person name="Shao M."/>
            <person name="Duquette J."/>
            <person name="Hirsch C.N."/>
            <person name="Kimball J."/>
        </authorList>
    </citation>
    <scope>NUCLEOTIDE SEQUENCE</scope>
    <source>
        <tissue evidence="1">Fresh leaf tissue</tissue>
    </source>
</reference>
<dbReference type="AlphaFoldDB" id="A0A8J5UXA0"/>